<dbReference type="InterPro" id="IPR013024">
    <property type="entry name" value="GGCT-like"/>
</dbReference>
<comment type="caution">
    <text evidence="5">The sequence shown here is derived from an EMBL/GenBank/DDBJ whole genome shotgun (WGS) entry which is preliminary data.</text>
</comment>
<dbReference type="Pfam" id="PF06094">
    <property type="entry name" value="GGACT"/>
    <property type="match status" value="1"/>
</dbReference>
<evidence type="ECO:0000259" key="4">
    <source>
        <dbReference type="Pfam" id="PF06094"/>
    </source>
</evidence>
<proteinExistence type="inferred from homology"/>
<feature type="domain" description="Gamma-glutamylcyclotransferase AIG2-like" evidence="4">
    <location>
        <begin position="175"/>
        <end position="264"/>
    </location>
</feature>
<protein>
    <recommendedName>
        <fullName evidence="3">Putative gamma-glutamylcyclotransferase</fullName>
    </recommendedName>
</protein>
<accession>A0A9P4GNW3</accession>
<evidence type="ECO:0000256" key="1">
    <source>
        <dbReference type="ARBA" id="ARBA00008861"/>
    </source>
</evidence>
<dbReference type="AlphaFoldDB" id="A0A9P4GNW3"/>
<dbReference type="EMBL" id="ML976615">
    <property type="protein sequence ID" value="KAF1848456.1"/>
    <property type="molecule type" value="Genomic_DNA"/>
</dbReference>
<gene>
    <name evidence="5" type="ORF">K460DRAFT_364448</name>
</gene>
<dbReference type="RefSeq" id="XP_040791019.1">
    <property type="nucleotide sequence ID" value="XM_040933013.1"/>
</dbReference>
<dbReference type="InterPro" id="IPR045038">
    <property type="entry name" value="AIG2-like"/>
</dbReference>
<evidence type="ECO:0000256" key="3">
    <source>
        <dbReference type="ARBA" id="ARBA00030602"/>
    </source>
</evidence>
<evidence type="ECO:0000256" key="2">
    <source>
        <dbReference type="ARBA" id="ARBA00022679"/>
    </source>
</evidence>
<comment type="similarity">
    <text evidence="1">Belongs to the gamma-glutamylcyclotransferase family.</text>
</comment>
<dbReference type="OrthoDB" id="3262926at2759"/>
<organism evidence="5 6">
    <name type="scientific">Cucurbitaria berberidis CBS 394.84</name>
    <dbReference type="NCBI Taxonomy" id="1168544"/>
    <lineage>
        <taxon>Eukaryota</taxon>
        <taxon>Fungi</taxon>
        <taxon>Dikarya</taxon>
        <taxon>Ascomycota</taxon>
        <taxon>Pezizomycotina</taxon>
        <taxon>Dothideomycetes</taxon>
        <taxon>Pleosporomycetidae</taxon>
        <taxon>Pleosporales</taxon>
        <taxon>Pleosporineae</taxon>
        <taxon>Cucurbitariaceae</taxon>
        <taxon>Cucurbitaria</taxon>
    </lineage>
</organism>
<evidence type="ECO:0000313" key="5">
    <source>
        <dbReference type="EMBL" id="KAF1848456.1"/>
    </source>
</evidence>
<dbReference type="GeneID" id="63850264"/>
<dbReference type="SUPFAM" id="SSF110857">
    <property type="entry name" value="Gamma-glutamyl cyclotransferase-like"/>
    <property type="match status" value="1"/>
</dbReference>
<name>A0A9P4GNW3_9PLEO</name>
<dbReference type="InterPro" id="IPR009288">
    <property type="entry name" value="AIG2-like_dom"/>
</dbReference>
<dbReference type="Proteomes" id="UP000800039">
    <property type="component" value="Unassembled WGS sequence"/>
</dbReference>
<reference evidence="5" key="1">
    <citation type="submission" date="2020-01" db="EMBL/GenBank/DDBJ databases">
        <authorList>
            <consortium name="DOE Joint Genome Institute"/>
            <person name="Haridas S."/>
            <person name="Albert R."/>
            <person name="Binder M."/>
            <person name="Bloem J."/>
            <person name="Labutti K."/>
            <person name="Salamov A."/>
            <person name="Andreopoulos B."/>
            <person name="Baker S.E."/>
            <person name="Barry K."/>
            <person name="Bills G."/>
            <person name="Bluhm B.H."/>
            <person name="Cannon C."/>
            <person name="Castanera R."/>
            <person name="Culley D.E."/>
            <person name="Daum C."/>
            <person name="Ezra D."/>
            <person name="Gonzalez J.B."/>
            <person name="Henrissat B."/>
            <person name="Kuo A."/>
            <person name="Liang C."/>
            <person name="Lipzen A."/>
            <person name="Lutzoni F."/>
            <person name="Magnuson J."/>
            <person name="Mondo S."/>
            <person name="Nolan M."/>
            <person name="Ohm R."/>
            <person name="Pangilinan J."/>
            <person name="Park H.-J."/>
            <person name="Ramirez L."/>
            <person name="Alfaro M."/>
            <person name="Sun H."/>
            <person name="Tritt A."/>
            <person name="Yoshinaga Y."/>
            <person name="Zwiers L.-H."/>
            <person name="Turgeon B.G."/>
            <person name="Goodwin S.B."/>
            <person name="Spatafora J.W."/>
            <person name="Crous P.W."/>
            <person name="Grigoriev I.V."/>
        </authorList>
    </citation>
    <scope>NUCLEOTIDE SEQUENCE</scope>
    <source>
        <strain evidence="5">CBS 394.84</strain>
    </source>
</reference>
<dbReference type="Gene3D" id="3.10.490.10">
    <property type="entry name" value="Gamma-glutamyl cyclotransferase-like"/>
    <property type="match status" value="1"/>
</dbReference>
<keyword evidence="6" id="KW-1185">Reference proteome</keyword>
<evidence type="ECO:0000313" key="6">
    <source>
        <dbReference type="Proteomes" id="UP000800039"/>
    </source>
</evidence>
<dbReference type="PANTHER" id="PTHR31544:SF4">
    <property type="entry name" value="GAMMA-GLUTAMYLCYCLOTRANSFERASE-RELATED"/>
    <property type="match status" value="1"/>
</dbReference>
<dbReference type="GO" id="GO:0016740">
    <property type="term" value="F:transferase activity"/>
    <property type="evidence" value="ECO:0007669"/>
    <property type="project" value="UniProtKB-KW"/>
</dbReference>
<dbReference type="PANTHER" id="PTHR31544">
    <property type="entry name" value="AIG2-LIKE PROTEIN D"/>
    <property type="match status" value="1"/>
</dbReference>
<keyword evidence="2" id="KW-0808">Transferase</keyword>
<dbReference type="CDD" id="cd06661">
    <property type="entry name" value="GGCT_like"/>
    <property type="match status" value="1"/>
</dbReference>
<dbReference type="InterPro" id="IPR036568">
    <property type="entry name" value="GGCT-like_sf"/>
</dbReference>
<sequence length="288" mass="31947">MDYFDGLDQEALDAFGELNHEGPPLNPTTAPTLSSATKQVLQVYKQDQKSSIGARSSSRSMKYLFKLNSPITPAVLSSAAILPSQPEIIIGEGEDGIAQFCQVNERDIPEIKSWLTARFPSFCPIFAPINKAYKELSPFSAYPTLGVDTTMPHLRPQSLMEPALSPAQDQYPVWYFFYGTLANSQFLAELFCVPEDIPVLFRATVSGGKLRTWGKKYQALVNSPGTQVDGCACKVMSRDQEDALLVYETAKYEVVRVPIVFKDGAYRGQLVRGCTFRFSGEENELDDV</sequence>